<dbReference type="InterPro" id="IPR000753">
    <property type="entry name" value="Clusterin-like"/>
</dbReference>
<keyword evidence="4 10" id="KW-0732">Signal</keyword>
<organism evidence="13 14">
    <name type="scientific">Apodemus speciosus</name>
    <name type="common">Large Japanese field mouse</name>
    <dbReference type="NCBI Taxonomy" id="105296"/>
    <lineage>
        <taxon>Eukaryota</taxon>
        <taxon>Metazoa</taxon>
        <taxon>Chordata</taxon>
        <taxon>Craniata</taxon>
        <taxon>Vertebrata</taxon>
        <taxon>Euteleostomi</taxon>
        <taxon>Mammalia</taxon>
        <taxon>Eutheria</taxon>
        <taxon>Euarchontoglires</taxon>
        <taxon>Glires</taxon>
        <taxon>Rodentia</taxon>
        <taxon>Myomorpha</taxon>
        <taxon>Muroidea</taxon>
        <taxon>Muridae</taxon>
        <taxon>Murinae</taxon>
        <taxon>Apodemus</taxon>
    </lineage>
</organism>
<dbReference type="InterPro" id="IPR016015">
    <property type="entry name" value="Clusterin_C"/>
</dbReference>
<evidence type="ECO:0000256" key="6">
    <source>
        <dbReference type="ARBA" id="ARBA00023157"/>
    </source>
</evidence>
<evidence type="ECO:0000256" key="9">
    <source>
        <dbReference type="SAM" id="Coils"/>
    </source>
</evidence>
<evidence type="ECO:0000313" key="13">
    <source>
        <dbReference type="EMBL" id="GAB1301059.1"/>
    </source>
</evidence>
<dbReference type="PANTHER" id="PTHR10970">
    <property type="entry name" value="CLUSTERIN"/>
    <property type="match status" value="1"/>
</dbReference>
<proteinExistence type="inferred from homology"/>
<evidence type="ECO:0000256" key="5">
    <source>
        <dbReference type="ARBA" id="ARBA00023054"/>
    </source>
</evidence>
<dbReference type="Proteomes" id="UP001623349">
    <property type="component" value="Unassembled WGS sequence"/>
</dbReference>
<keyword evidence="7" id="KW-0325">Glycoprotein</keyword>
<keyword evidence="6" id="KW-1015">Disulfide bond</keyword>
<evidence type="ECO:0000256" key="2">
    <source>
        <dbReference type="ARBA" id="ARBA00010069"/>
    </source>
</evidence>
<evidence type="ECO:0000256" key="8">
    <source>
        <dbReference type="ARBA" id="ARBA00039843"/>
    </source>
</evidence>
<keyword evidence="14" id="KW-1185">Reference proteome</keyword>
<evidence type="ECO:0000256" key="7">
    <source>
        <dbReference type="ARBA" id="ARBA00023180"/>
    </source>
</evidence>
<evidence type="ECO:0000259" key="12">
    <source>
        <dbReference type="SMART" id="SM00035"/>
    </source>
</evidence>
<feature type="chain" id="PRO_5045903826" description="Clusterin-like protein 1" evidence="10">
    <location>
        <begin position="26"/>
        <end position="544"/>
    </location>
</feature>
<name>A0ABQ0FP79_APOSI</name>
<feature type="domain" description="Clusterin N-terminal" evidence="11">
    <location>
        <begin position="31"/>
        <end position="251"/>
    </location>
</feature>
<comment type="similarity">
    <text evidence="2">Belongs to the clusterin family.</text>
</comment>
<comment type="caution">
    <text evidence="13">The sequence shown here is derived from an EMBL/GenBank/DDBJ whole genome shotgun (WGS) entry which is preliminary data.</text>
</comment>
<evidence type="ECO:0000256" key="3">
    <source>
        <dbReference type="ARBA" id="ARBA00022525"/>
    </source>
</evidence>
<evidence type="ECO:0000256" key="10">
    <source>
        <dbReference type="SAM" id="SignalP"/>
    </source>
</evidence>
<feature type="signal peptide" evidence="10">
    <location>
        <begin position="1"/>
        <end position="25"/>
    </location>
</feature>
<reference evidence="13 14" key="1">
    <citation type="submission" date="2024-08" db="EMBL/GenBank/DDBJ databases">
        <title>The draft genome of Apodemus speciosus.</title>
        <authorList>
            <person name="Nabeshima K."/>
            <person name="Suzuki S."/>
            <person name="Onuma M."/>
        </authorList>
    </citation>
    <scope>NUCLEOTIDE SEQUENCE [LARGE SCALE GENOMIC DNA]</scope>
    <source>
        <strain evidence="13">IB14-021</strain>
    </source>
</reference>
<sequence>MEHWTMKPPLLVLSVYLLWLKYCEGAPTWKETAAMDGNLKSLPEVGEADVEGEVKKALIGIKQMKIMMERREEEHAKLMKTLKKCKEEKQVTRKHLTLAHQEALKLMNEVQERLEEEEKLCQASSVDSWDGCRPCLESNCIRFYTVCQPGWSSVKNMMEQFLKKIYRFLFTYSEDIKDPPAIEQLTKEDLQVIHIENLFSQLAIDIKSLFNMSFYIFKQMQQEFDQAFQLYFMSDVDLKELHPPALSKEIIKKEELGQRWGIPNVFQLFHNFSLSIYGRVQQIIMKTLNAIEDSWEPHKELDQRGMTTEMLPEQNGEMCEEFGKNLSGCLKFHKRCQKCHNYLSEDCPDVPELHIEFLEALKLVNISNQQYDQIVWMTQYHLEDTTYLMEKMREQFGWVSQLASSNPVTEDIFNLTKRIAMGFLCVALAVLELTLYTRLVSNSEICLLLPPKRWDQRAFPKIHGGDSSKQDEIMVEPSILPLPNFTVQNPPEEGAESSNVIYYMIAKVLQHFKGHFKIWCGEQRKFCRSRFSPSIKQVNGSMRD</sequence>
<dbReference type="PANTHER" id="PTHR10970:SF2">
    <property type="entry name" value="CLUSTERIN-LIKE PROTEIN 1"/>
    <property type="match status" value="1"/>
</dbReference>
<keyword evidence="3" id="KW-0964">Secreted</keyword>
<comment type="subcellular location">
    <subcellularLocation>
        <location evidence="1">Secreted</location>
    </subcellularLocation>
</comment>
<evidence type="ECO:0000313" key="14">
    <source>
        <dbReference type="Proteomes" id="UP001623349"/>
    </source>
</evidence>
<protein>
    <recommendedName>
        <fullName evidence="8">Clusterin-like protein 1</fullName>
    </recommendedName>
</protein>
<feature type="domain" description="Clusterin C-terminal" evidence="12">
    <location>
        <begin position="252"/>
        <end position="513"/>
    </location>
</feature>
<dbReference type="InterPro" id="IPR016014">
    <property type="entry name" value="Clusterin_N"/>
</dbReference>
<dbReference type="Pfam" id="PF01093">
    <property type="entry name" value="Clusterin"/>
    <property type="match status" value="2"/>
</dbReference>
<keyword evidence="5 9" id="KW-0175">Coiled coil</keyword>
<feature type="coiled-coil region" evidence="9">
    <location>
        <begin position="61"/>
        <end position="127"/>
    </location>
</feature>
<evidence type="ECO:0000256" key="1">
    <source>
        <dbReference type="ARBA" id="ARBA00004613"/>
    </source>
</evidence>
<evidence type="ECO:0000259" key="11">
    <source>
        <dbReference type="SMART" id="SM00030"/>
    </source>
</evidence>
<dbReference type="SMART" id="SM00035">
    <property type="entry name" value="CLa"/>
    <property type="match status" value="1"/>
</dbReference>
<evidence type="ECO:0000256" key="4">
    <source>
        <dbReference type="ARBA" id="ARBA00022729"/>
    </source>
</evidence>
<dbReference type="SMART" id="SM00030">
    <property type="entry name" value="CLb"/>
    <property type="match status" value="1"/>
</dbReference>
<gene>
    <name evidence="13" type="ORF">APTSU1_001629700</name>
</gene>
<dbReference type="EMBL" id="BAAFST010000017">
    <property type="protein sequence ID" value="GAB1301059.1"/>
    <property type="molecule type" value="Genomic_DNA"/>
</dbReference>
<accession>A0ABQ0FP79</accession>